<reference evidence="2" key="1">
    <citation type="journal article" date="2019" name="Int. J. Syst. Evol. Microbiol.">
        <title>The Global Catalogue of Microorganisms (GCM) 10K type strain sequencing project: providing services to taxonomists for standard genome sequencing and annotation.</title>
        <authorList>
            <consortium name="The Broad Institute Genomics Platform"/>
            <consortium name="The Broad Institute Genome Sequencing Center for Infectious Disease"/>
            <person name="Wu L."/>
            <person name="Ma J."/>
        </authorList>
    </citation>
    <scope>NUCLEOTIDE SEQUENCE [LARGE SCALE GENOMIC DNA]</scope>
    <source>
        <strain evidence="2">JCM 18303</strain>
    </source>
</reference>
<sequence>MCEMCDDPTMTPREALERTYRRVMNYGWAIEYIEPERGRPPWAYTVGLTEAGLPELFLTGMGTKGTARVLNGYAGHLLHAEPAAPGDQFRLRGGPLVEIVELSNPDAHLLTACTFYGAERVRALQLVWADDRQRLPWHSGFHCRRGGQPVLGLRAPVRRRVDGGSRVFI</sequence>
<evidence type="ECO:0008006" key="3">
    <source>
        <dbReference type="Google" id="ProtNLM"/>
    </source>
</evidence>
<organism evidence="1 2">
    <name type="scientific">Pseudonocardia eucalypti</name>
    <dbReference type="NCBI Taxonomy" id="648755"/>
    <lineage>
        <taxon>Bacteria</taxon>
        <taxon>Bacillati</taxon>
        <taxon>Actinomycetota</taxon>
        <taxon>Actinomycetes</taxon>
        <taxon>Pseudonocardiales</taxon>
        <taxon>Pseudonocardiaceae</taxon>
        <taxon>Pseudonocardia</taxon>
    </lineage>
</organism>
<name>A0ABP9PE45_9PSEU</name>
<keyword evidence="2" id="KW-1185">Reference proteome</keyword>
<proteinExistence type="predicted"/>
<dbReference type="Proteomes" id="UP001428817">
    <property type="component" value="Unassembled WGS sequence"/>
</dbReference>
<evidence type="ECO:0000313" key="2">
    <source>
        <dbReference type="Proteomes" id="UP001428817"/>
    </source>
</evidence>
<gene>
    <name evidence="1" type="ORF">GCM10023321_02600</name>
</gene>
<evidence type="ECO:0000313" key="1">
    <source>
        <dbReference type="EMBL" id="GAA5145147.1"/>
    </source>
</evidence>
<dbReference type="InterPro" id="IPR025358">
    <property type="entry name" value="DUF4262"/>
</dbReference>
<protein>
    <recommendedName>
        <fullName evidence="3">DUF4262 domain-containing protein</fullName>
    </recommendedName>
</protein>
<dbReference type="Pfam" id="PF14081">
    <property type="entry name" value="DUF4262"/>
    <property type="match status" value="1"/>
</dbReference>
<dbReference type="EMBL" id="BAABJP010000001">
    <property type="protein sequence ID" value="GAA5145147.1"/>
    <property type="molecule type" value="Genomic_DNA"/>
</dbReference>
<comment type="caution">
    <text evidence="1">The sequence shown here is derived from an EMBL/GenBank/DDBJ whole genome shotgun (WGS) entry which is preliminary data.</text>
</comment>
<accession>A0ABP9PE45</accession>